<dbReference type="InterPro" id="IPR019734">
    <property type="entry name" value="TPR_rpt"/>
</dbReference>
<name>A0ABR7RTJ2_9PROT</name>
<dbReference type="InterPro" id="IPR011990">
    <property type="entry name" value="TPR-like_helical_dom_sf"/>
</dbReference>
<dbReference type="SUPFAM" id="SSF48452">
    <property type="entry name" value="TPR-like"/>
    <property type="match status" value="1"/>
</dbReference>
<accession>A0ABR7RTJ2</accession>
<keyword evidence="2" id="KW-1185">Reference proteome</keyword>
<dbReference type="Proteomes" id="UP000626026">
    <property type="component" value="Unassembled WGS sequence"/>
</dbReference>
<protein>
    <submittedName>
        <fullName evidence="1">Tetratricopeptide repeat protein</fullName>
    </submittedName>
</protein>
<dbReference type="RefSeq" id="WP_187786485.1">
    <property type="nucleotide sequence ID" value="NZ_JACTVA010000052.1"/>
</dbReference>
<evidence type="ECO:0000313" key="2">
    <source>
        <dbReference type="Proteomes" id="UP000626026"/>
    </source>
</evidence>
<proteinExistence type="predicted"/>
<dbReference type="SMART" id="SM00028">
    <property type="entry name" value="TPR"/>
    <property type="match status" value="4"/>
</dbReference>
<dbReference type="EMBL" id="JACTVA010000052">
    <property type="protein sequence ID" value="MBC9209347.1"/>
    <property type="molecule type" value="Genomic_DNA"/>
</dbReference>
<gene>
    <name evidence="1" type="ORF">IBL26_21050</name>
</gene>
<comment type="caution">
    <text evidence="1">The sequence shown here is derived from an EMBL/GenBank/DDBJ whole genome shotgun (WGS) entry which is preliminary data.</text>
</comment>
<organism evidence="1 2">
    <name type="scientific">Teichococcus aerophilus</name>
    <dbReference type="NCBI Taxonomy" id="1224513"/>
    <lineage>
        <taxon>Bacteria</taxon>
        <taxon>Pseudomonadati</taxon>
        <taxon>Pseudomonadota</taxon>
        <taxon>Alphaproteobacteria</taxon>
        <taxon>Acetobacterales</taxon>
        <taxon>Roseomonadaceae</taxon>
        <taxon>Roseomonas</taxon>
    </lineage>
</organism>
<sequence length="918" mass="99204">MSLETQLLLQAAEMAGDRGDWADAVRLLQELAAAEPDLPGLQRQLGQALRHAGQEAAAEAAYNRALARQPADPALLLDLALLCQQTGRPAEALALYRSSLSRLPGQAEAEAAVGPLQAALPPSFTPEVSGRLVLARRARALGDQAAAAAHYHAVLEILPGLNEVRRALAECGGSAPQPQAETKTETEPSMLRSLAAKFIQPQPAWLESVLEAEAAPWRAVTGPAGVLQPAPALAERGPVVFPPVLDAYLAGDMARAATLLPADAPRRAEAEAQLLREAQLRHAAAADPASAAALLPGLPTDIGLDEAARQAGDSYFTPEAARLRYLLRRAMAEQQPLPAPASLPLALLRFETDVLFAMAGRLEVRLLLPLPILTHDGGLLYRMVDNCLASREDRLGLPLAEMGEAFFQRRGDRFKSLQFVLKGAELLQMRGAEGQAPAMERYLRALAVAEAPELLLAALKGALAMLAPAERQSGAAIASLSDSLARQGTDLIASSLAELLRVASGVGDPILRRGIDLLSDSLASRDDATIRLPVSALTSPAMFGHMLLHGMRGMKQEQVLRPTVQQMAAYASGFADIEASSQHLAALLGKGELDTIAAISAYITRCYGEPFRRGDGEAITAIVSSRNVGDTLLYMAALATFSLAAGRPVHVLHREERTMLRDFFGAVPGLTFEAIPNTQDIPLPLSLNRLAPGNVSLFYEFPWFMARERPRLTEPELEQNFLWDKIVKVMLSGAAMLPPRVEIKRPPLYPSVTWNTAARQRFAELGLKRGRTVFLSPLANTLFHLTPSRFNHFRSFWQEAIRIFRQAGFLVVSNSVNNHKAESLFPDAGVPELNLDLRELPAFIAECGYFAGVRSGLCDLLALCGLEGIQSRTLYMRGAEHCIGLAEFGMSEVVADFNRQTPRDLAEGLFADWLKTPN</sequence>
<reference evidence="1 2" key="1">
    <citation type="journal article" date="2013" name="Int. J. Syst. Evol. Microbiol.">
        <title>Roseomonas aerophila sp. nov., isolated from air.</title>
        <authorList>
            <person name="Kim S.J."/>
            <person name="Weon H.Y."/>
            <person name="Ahn J.H."/>
            <person name="Hong S.B."/>
            <person name="Seok S.J."/>
            <person name="Whang K.S."/>
            <person name="Kwon S.W."/>
        </authorList>
    </citation>
    <scope>NUCLEOTIDE SEQUENCE [LARGE SCALE GENOMIC DNA]</scope>
    <source>
        <strain evidence="1 2">NBRC 108923</strain>
    </source>
</reference>
<evidence type="ECO:0000313" key="1">
    <source>
        <dbReference type="EMBL" id="MBC9209347.1"/>
    </source>
</evidence>
<dbReference type="Gene3D" id="1.25.40.10">
    <property type="entry name" value="Tetratricopeptide repeat domain"/>
    <property type="match status" value="1"/>
</dbReference>